<proteinExistence type="predicted"/>
<keyword evidence="2" id="KW-1185">Reference proteome</keyword>
<evidence type="ECO:0000313" key="2">
    <source>
        <dbReference type="Proteomes" id="UP000838878"/>
    </source>
</evidence>
<accession>A0A8J9UW48</accession>
<reference evidence="1" key="1">
    <citation type="submission" date="2021-12" db="EMBL/GenBank/DDBJ databases">
        <authorList>
            <person name="Martin H S."/>
        </authorList>
    </citation>
    <scope>NUCLEOTIDE SEQUENCE</scope>
</reference>
<feature type="non-terminal residue" evidence="1">
    <location>
        <position position="158"/>
    </location>
</feature>
<dbReference type="AlphaFoldDB" id="A0A8J9UW48"/>
<protein>
    <submittedName>
        <fullName evidence="1">Uncharacterized protein</fullName>
    </submittedName>
</protein>
<dbReference type="EMBL" id="OV170225">
    <property type="protein sequence ID" value="CAH0725974.1"/>
    <property type="molecule type" value="Genomic_DNA"/>
</dbReference>
<organism evidence="1 2">
    <name type="scientific">Brenthis ino</name>
    <name type="common">lesser marbled fritillary</name>
    <dbReference type="NCBI Taxonomy" id="405034"/>
    <lineage>
        <taxon>Eukaryota</taxon>
        <taxon>Metazoa</taxon>
        <taxon>Ecdysozoa</taxon>
        <taxon>Arthropoda</taxon>
        <taxon>Hexapoda</taxon>
        <taxon>Insecta</taxon>
        <taxon>Pterygota</taxon>
        <taxon>Neoptera</taxon>
        <taxon>Endopterygota</taxon>
        <taxon>Lepidoptera</taxon>
        <taxon>Glossata</taxon>
        <taxon>Ditrysia</taxon>
        <taxon>Papilionoidea</taxon>
        <taxon>Nymphalidae</taxon>
        <taxon>Heliconiinae</taxon>
        <taxon>Argynnini</taxon>
        <taxon>Brenthis</taxon>
    </lineage>
</organism>
<dbReference type="OrthoDB" id="7351624at2759"/>
<evidence type="ECO:0000313" key="1">
    <source>
        <dbReference type="EMBL" id="CAH0725974.1"/>
    </source>
</evidence>
<dbReference type="Proteomes" id="UP000838878">
    <property type="component" value="Chromosome 5"/>
</dbReference>
<sequence>MECESCGVKAATELARYVFVRIYINDIFDPPNTVYWSFINLKEAVVRSHSRIARVPVCMRRQRLGRRTTLQRAMPAAAMRTYQKHGVDMKLENKEMKKESLGRTTDNRVRRPHRRITDVSRSVHRPNEIAVFFPLRLCGDKQGMQIRVDTAIHLVRLS</sequence>
<gene>
    <name evidence="1" type="ORF">BINO364_LOCUS11501</name>
</gene>
<name>A0A8J9UW48_9NEOP</name>